<dbReference type="Gene3D" id="3.30.1060.10">
    <property type="entry name" value="Peptide methionine sulphoxide reductase MsrA"/>
    <property type="match status" value="1"/>
</dbReference>
<name>A0A2H0K6F5_9BACT</name>
<dbReference type="Pfam" id="PF01625">
    <property type="entry name" value="PMSR"/>
    <property type="match status" value="1"/>
</dbReference>
<protein>
    <recommendedName>
        <fullName evidence="4">Peptide methionine sulfoxide reductase MsrA</fullName>
        <shortName evidence="4">Protein-methionine-S-oxide reductase</shortName>
        <ecNumber evidence="4">1.8.4.11</ecNumber>
    </recommendedName>
    <alternativeName>
        <fullName evidence="4">Peptide-methionine (S)-S-oxide reductase</fullName>
        <shortName evidence="4">Peptide Met(O) reductase</shortName>
    </alternativeName>
</protein>
<accession>A0A2H0K6F5</accession>
<dbReference type="InterPro" id="IPR036509">
    <property type="entry name" value="Met_Sox_Rdtase_MsrA_sf"/>
</dbReference>
<dbReference type="GO" id="GO:0033744">
    <property type="term" value="F:L-methionine:thioredoxin-disulfide S-oxidoreductase activity"/>
    <property type="evidence" value="ECO:0007669"/>
    <property type="project" value="RHEA"/>
</dbReference>
<dbReference type="HAMAP" id="MF_01401">
    <property type="entry name" value="MsrA"/>
    <property type="match status" value="1"/>
</dbReference>
<gene>
    <name evidence="4 6" type="primary">msrA</name>
    <name evidence="6" type="ORF">COV95_01960</name>
</gene>
<evidence type="ECO:0000256" key="1">
    <source>
        <dbReference type="ARBA" id="ARBA00023002"/>
    </source>
</evidence>
<comment type="similarity">
    <text evidence="4">Belongs to the MsrA Met sulfoxide reductase family.</text>
</comment>
<dbReference type="Proteomes" id="UP000229834">
    <property type="component" value="Unassembled WGS sequence"/>
</dbReference>
<feature type="domain" description="Peptide methionine sulphoxide reductase MsrA" evidence="5">
    <location>
        <begin position="9"/>
        <end position="161"/>
    </location>
</feature>
<sequence length="162" mass="18548">MIENEKKEEAFFGAGCFWGVEEFFRILPGVIETEVGYMGGDKENPTYSDVCTGKTGHAEVVRLLFDNTQISYKDLVSKFWKIHDPTTVNQQGPDIGHQYRSVIFFKTPKQELEAKKSKENIEKSGILKNQIVTEIIPSGKFYKAEEYHQKYLLKNGLSACHF</sequence>
<dbReference type="EC" id="1.8.4.11" evidence="4"/>
<evidence type="ECO:0000313" key="7">
    <source>
        <dbReference type="Proteomes" id="UP000229834"/>
    </source>
</evidence>
<evidence type="ECO:0000259" key="5">
    <source>
        <dbReference type="Pfam" id="PF01625"/>
    </source>
</evidence>
<evidence type="ECO:0000256" key="3">
    <source>
        <dbReference type="ARBA" id="ARBA00048782"/>
    </source>
</evidence>
<evidence type="ECO:0000313" key="6">
    <source>
        <dbReference type="EMBL" id="PIQ66838.1"/>
    </source>
</evidence>
<comment type="function">
    <text evidence="4">Has an important function as a repair enzyme for proteins that have been inactivated by oxidation. Catalyzes the reversible oxidation-reduction of methionine sulfoxide in proteins to methionine.</text>
</comment>
<dbReference type="PANTHER" id="PTHR43774">
    <property type="entry name" value="PEPTIDE METHIONINE SULFOXIDE REDUCTASE"/>
    <property type="match status" value="1"/>
</dbReference>
<dbReference type="SUPFAM" id="SSF55068">
    <property type="entry name" value="Peptide methionine sulfoxide reductase"/>
    <property type="match status" value="1"/>
</dbReference>
<proteinExistence type="inferred from homology"/>
<dbReference type="InterPro" id="IPR002569">
    <property type="entry name" value="Met_Sox_Rdtase_MsrA_dom"/>
</dbReference>
<dbReference type="AlphaFoldDB" id="A0A2H0K6F5"/>
<dbReference type="PANTHER" id="PTHR43774:SF1">
    <property type="entry name" value="PEPTIDE METHIONINE SULFOXIDE REDUCTASE MSRA 2"/>
    <property type="match status" value="1"/>
</dbReference>
<comment type="catalytic activity">
    <reaction evidence="3 4">
        <text>[thioredoxin]-disulfide + L-methionine + H2O = L-methionine (S)-S-oxide + [thioredoxin]-dithiol</text>
        <dbReference type="Rhea" id="RHEA:19993"/>
        <dbReference type="Rhea" id="RHEA-COMP:10698"/>
        <dbReference type="Rhea" id="RHEA-COMP:10700"/>
        <dbReference type="ChEBI" id="CHEBI:15377"/>
        <dbReference type="ChEBI" id="CHEBI:29950"/>
        <dbReference type="ChEBI" id="CHEBI:50058"/>
        <dbReference type="ChEBI" id="CHEBI:57844"/>
        <dbReference type="ChEBI" id="CHEBI:58772"/>
        <dbReference type="EC" id="1.8.4.11"/>
    </reaction>
</comment>
<evidence type="ECO:0000256" key="4">
    <source>
        <dbReference type="HAMAP-Rule" id="MF_01401"/>
    </source>
</evidence>
<evidence type="ECO:0000256" key="2">
    <source>
        <dbReference type="ARBA" id="ARBA00047806"/>
    </source>
</evidence>
<comment type="catalytic activity">
    <reaction evidence="2 4">
        <text>L-methionyl-[protein] + [thioredoxin]-disulfide + H2O = L-methionyl-(S)-S-oxide-[protein] + [thioredoxin]-dithiol</text>
        <dbReference type="Rhea" id="RHEA:14217"/>
        <dbReference type="Rhea" id="RHEA-COMP:10698"/>
        <dbReference type="Rhea" id="RHEA-COMP:10700"/>
        <dbReference type="Rhea" id="RHEA-COMP:12313"/>
        <dbReference type="Rhea" id="RHEA-COMP:12315"/>
        <dbReference type="ChEBI" id="CHEBI:15377"/>
        <dbReference type="ChEBI" id="CHEBI:16044"/>
        <dbReference type="ChEBI" id="CHEBI:29950"/>
        <dbReference type="ChEBI" id="CHEBI:44120"/>
        <dbReference type="ChEBI" id="CHEBI:50058"/>
        <dbReference type="EC" id="1.8.4.11"/>
    </reaction>
</comment>
<feature type="active site" evidence="4">
    <location>
        <position position="16"/>
    </location>
</feature>
<organism evidence="6 7">
    <name type="scientific">Candidatus Zambryskibacteria bacterium CG11_big_fil_rev_8_21_14_0_20_40_24</name>
    <dbReference type="NCBI Taxonomy" id="1975116"/>
    <lineage>
        <taxon>Bacteria</taxon>
        <taxon>Candidatus Zambryskiibacteriota</taxon>
    </lineage>
</organism>
<dbReference type="GO" id="GO:0008113">
    <property type="term" value="F:peptide-methionine (S)-S-oxide reductase activity"/>
    <property type="evidence" value="ECO:0007669"/>
    <property type="project" value="UniProtKB-UniRule"/>
</dbReference>
<keyword evidence="1 4" id="KW-0560">Oxidoreductase</keyword>
<dbReference type="NCBIfam" id="TIGR00401">
    <property type="entry name" value="msrA"/>
    <property type="match status" value="1"/>
</dbReference>
<reference evidence="6 7" key="1">
    <citation type="submission" date="2017-09" db="EMBL/GenBank/DDBJ databases">
        <title>Depth-based differentiation of microbial function through sediment-hosted aquifers and enrichment of novel symbionts in the deep terrestrial subsurface.</title>
        <authorList>
            <person name="Probst A.J."/>
            <person name="Ladd B."/>
            <person name="Jarett J.K."/>
            <person name="Geller-Mcgrath D.E."/>
            <person name="Sieber C.M."/>
            <person name="Emerson J.B."/>
            <person name="Anantharaman K."/>
            <person name="Thomas B.C."/>
            <person name="Malmstrom R."/>
            <person name="Stieglmeier M."/>
            <person name="Klingl A."/>
            <person name="Woyke T."/>
            <person name="Ryan C.M."/>
            <person name="Banfield J.F."/>
        </authorList>
    </citation>
    <scope>NUCLEOTIDE SEQUENCE [LARGE SCALE GENOMIC DNA]</scope>
    <source>
        <strain evidence="6">CG11_big_fil_rev_8_21_14_0_20_40_24</strain>
    </source>
</reference>
<comment type="caution">
    <text evidence="6">The sequence shown here is derived from an EMBL/GenBank/DDBJ whole genome shotgun (WGS) entry which is preliminary data.</text>
</comment>
<dbReference type="EMBL" id="PCVC01000056">
    <property type="protein sequence ID" value="PIQ66838.1"/>
    <property type="molecule type" value="Genomic_DNA"/>
</dbReference>